<name>A0A151Z3C4_TIELA</name>
<dbReference type="Proteomes" id="UP000076078">
    <property type="component" value="Unassembled WGS sequence"/>
</dbReference>
<dbReference type="OMA" id="QERDKCD"/>
<evidence type="ECO:0000313" key="1">
    <source>
        <dbReference type="EMBL" id="KYQ88463.1"/>
    </source>
</evidence>
<dbReference type="EMBL" id="LODT01000051">
    <property type="protein sequence ID" value="KYQ88463.1"/>
    <property type="molecule type" value="Genomic_DNA"/>
</dbReference>
<gene>
    <name evidence="1" type="ORF">DLAC_11173</name>
</gene>
<dbReference type="InParanoid" id="A0A151Z3C4"/>
<accession>A0A151Z3C4</accession>
<comment type="caution">
    <text evidence="1">The sequence shown here is derived from an EMBL/GenBank/DDBJ whole genome shotgun (WGS) entry which is preliminary data.</text>
</comment>
<reference evidence="1 2" key="1">
    <citation type="submission" date="2015-12" db="EMBL/GenBank/DDBJ databases">
        <title>Dictyostelia acquired genes for synthesis and detection of signals that induce cell-type specialization by lateral gene transfer from prokaryotes.</title>
        <authorList>
            <person name="Gloeckner G."/>
            <person name="Schaap P."/>
        </authorList>
    </citation>
    <scope>NUCLEOTIDE SEQUENCE [LARGE SCALE GENOMIC DNA]</scope>
    <source>
        <strain evidence="1 2">TK</strain>
    </source>
</reference>
<sequence>MMIHKIIQSKSSLLVNTSNGIYKSLQRQYLSNNSQYQNNNYDIMSLTHHNNSIENTYKILQDIITNGKNKSSQLRISYFNQERDKCDIKGIKVLGYVDHYQSQHEYPWIVVTGGSDRQWSSVNLSLYIATLLAHNPLQKYDVLIFPIQSPSLFSHKEEDSSITALLEASMNQQPNNILSSFSSNFLTSSSSNSNNSNNNKHSLHQYSNFSLYSSTNNGMGTDLSELNYAKPVNSNKNLVLNDWLKKSKRPFQHLELNLQNKNKPTIQLDPNVHNNKKPSRIQIQYFNNTESNVNTKPNQRNYILELKNIPNHLNNDKLFNISKDISRDLKIFENFKFFNNSNKFNKKSI</sequence>
<proteinExistence type="predicted"/>
<dbReference type="FunCoup" id="A0A151Z3C4">
    <property type="interactions" value="425"/>
</dbReference>
<organism evidence="1 2">
    <name type="scientific">Tieghemostelium lacteum</name>
    <name type="common">Slime mold</name>
    <name type="synonym">Dictyostelium lacteum</name>
    <dbReference type="NCBI Taxonomy" id="361077"/>
    <lineage>
        <taxon>Eukaryota</taxon>
        <taxon>Amoebozoa</taxon>
        <taxon>Evosea</taxon>
        <taxon>Eumycetozoa</taxon>
        <taxon>Dictyostelia</taxon>
        <taxon>Dictyosteliales</taxon>
        <taxon>Raperosteliaceae</taxon>
        <taxon>Tieghemostelium</taxon>
    </lineage>
</organism>
<dbReference type="AlphaFoldDB" id="A0A151Z3C4"/>
<dbReference type="OrthoDB" id="21464at2759"/>
<keyword evidence="2" id="KW-1185">Reference proteome</keyword>
<evidence type="ECO:0000313" key="2">
    <source>
        <dbReference type="Proteomes" id="UP000076078"/>
    </source>
</evidence>
<protein>
    <submittedName>
        <fullName evidence="1">Uncharacterized protein</fullName>
    </submittedName>
</protein>